<dbReference type="InterPro" id="IPR039467">
    <property type="entry name" value="TFIIIB_B''_Myb"/>
</dbReference>
<feature type="region of interest" description="Disordered" evidence="1">
    <location>
        <begin position="156"/>
        <end position="181"/>
    </location>
</feature>
<feature type="compositionally biased region" description="Basic and acidic residues" evidence="1">
    <location>
        <begin position="274"/>
        <end position="288"/>
    </location>
</feature>
<feature type="region of interest" description="Disordered" evidence="1">
    <location>
        <begin position="254"/>
        <end position="315"/>
    </location>
</feature>
<proteinExistence type="predicted"/>
<evidence type="ECO:0000313" key="3">
    <source>
        <dbReference type="EMBL" id="KAF0418476.1"/>
    </source>
</evidence>
<protein>
    <recommendedName>
        <fullName evidence="2">Transcription factor TFIIIB component B'' Myb domain-containing protein</fullName>
    </recommendedName>
</protein>
<feature type="region of interest" description="Disordered" evidence="1">
    <location>
        <begin position="1"/>
        <end position="31"/>
    </location>
</feature>
<organism evidence="3 4">
    <name type="scientific">Gigaspora margarita</name>
    <dbReference type="NCBI Taxonomy" id="4874"/>
    <lineage>
        <taxon>Eukaryota</taxon>
        <taxon>Fungi</taxon>
        <taxon>Fungi incertae sedis</taxon>
        <taxon>Mucoromycota</taxon>
        <taxon>Glomeromycotina</taxon>
        <taxon>Glomeromycetes</taxon>
        <taxon>Diversisporales</taxon>
        <taxon>Gigasporaceae</taxon>
        <taxon>Gigaspora</taxon>
    </lineage>
</organism>
<evidence type="ECO:0000256" key="1">
    <source>
        <dbReference type="SAM" id="MobiDB-lite"/>
    </source>
</evidence>
<reference evidence="3 4" key="1">
    <citation type="journal article" date="2019" name="Environ. Microbiol.">
        <title>At the nexus of three kingdoms: the genome of the mycorrhizal fungus Gigaspora margarita provides insights into plant, endobacterial and fungal interactions.</title>
        <authorList>
            <person name="Venice F."/>
            <person name="Ghignone S."/>
            <person name="Salvioli di Fossalunga A."/>
            <person name="Amselem J."/>
            <person name="Novero M."/>
            <person name="Xianan X."/>
            <person name="Sedzielewska Toro K."/>
            <person name="Morin E."/>
            <person name="Lipzen A."/>
            <person name="Grigoriev I.V."/>
            <person name="Henrissat B."/>
            <person name="Martin F.M."/>
            <person name="Bonfante P."/>
        </authorList>
    </citation>
    <scope>NUCLEOTIDE SEQUENCE [LARGE SCALE GENOMIC DNA]</scope>
    <source>
        <strain evidence="3 4">BEG34</strain>
    </source>
</reference>
<feature type="compositionally biased region" description="Acidic residues" evidence="1">
    <location>
        <begin position="156"/>
        <end position="166"/>
    </location>
</feature>
<dbReference type="OrthoDB" id="2417217at2759"/>
<accession>A0A8H3X5Z4</accession>
<feature type="domain" description="Transcription factor TFIIIB component B'' Myb" evidence="2">
    <location>
        <begin position="384"/>
        <end position="446"/>
    </location>
</feature>
<sequence>MKLLKPSRTTTDPKNRLGKSFDTSRQTSRKPTVITVPTYEEVEANDPKPTYKLPPPKFLKPIPLPEPIPGATILSRACAGRLDKDSPANPKSAPTWEEYTKMCNQSTRNIILSSICRDHRDTDNLAKKRPRMPDNMCKTKSNFKIAFIKKWCDGDNQNDSDEDSIDETGNVEPNEKYPNNINDFDHPVELDKEYPNDINDFDHPIELDTEYPNDARSFEHPIEVDDSEFMNNFSTIQKNSGMCVSDFSVRTDFGDKPYSGSSQESQEENDDYDEHSNRDLRNGDEQPNKRQRLIYDSNNTQAPESNDDNVESTEYISDTEHEAIRLRRRIKKAQLMITPNMDFFERLKILAPEAAALYHEMEIVEESTDTDQANTSHIKTPCDNKMWFGKDTEEFYELVAQWGYNYSKIAELTGRTVFQVQKKFIKENKTNFKRLDDAVRRKNEFSGYKNSNI</sequence>
<evidence type="ECO:0000313" key="4">
    <source>
        <dbReference type="Proteomes" id="UP000439903"/>
    </source>
</evidence>
<comment type="caution">
    <text evidence="3">The sequence shown here is derived from an EMBL/GenBank/DDBJ whole genome shotgun (WGS) entry which is preliminary data.</text>
</comment>
<dbReference type="AlphaFoldDB" id="A0A8H3X5Z4"/>
<dbReference type="Proteomes" id="UP000439903">
    <property type="component" value="Unassembled WGS sequence"/>
</dbReference>
<dbReference type="EMBL" id="WTPW01001726">
    <property type="protein sequence ID" value="KAF0418476.1"/>
    <property type="molecule type" value="Genomic_DNA"/>
</dbReference>
<keyword evidence="4" id="KW-1185">Reference proteome</keyword>
<evidence type="ECO:0000259" key="2">
    <source>
        <dbReference type="Pfam" id="PF15963"/>
    </source>
</evidence>
<name>A0A8H3X5Z4_GIGMA</name>
<feature type="compositionally biased region" description="Polar residues" evidence="1">
    <location>
        <begin position="21"/>
        <end position="30"/>
    </location>
</feature>
<gene>
    <name evidence="3" type="ORF">F8M41_007258</name>
</gene>
<dbReference type="Pfam" id="PF15963">
    <property type="entry name" value="Myb_DNA-bind_7"/>
    <property type="match status" value="1"/>
</dbReference>